<sequence length="143" mass="16781">MSKDSIKKPVIIYCQGSQPIPLIIENDSTIYINNLDSLYEEFYEDYNIVMISHPHTPLIVAENLLYNRKIYVPDILEPNKFDEKYLKDYYKTKFVDRGSTVINFLRKQAWVDKEKISVIGISQGAQIAVSLVKKNRIFMQWDI</sequence>
<dbReference type="InterPro" id="IPR029058">
    <property type="entry name" value="AB_hydrolase_fold"/>
</dbReference>
<comment type="caution">
    <text evidence="1">The sequence shown here is derived from an EMBL/GenBank/DDBJ whole genome shotgun (WGS) entry which is preliminary data.</text>
</comment>
<keyword evidence="2" id="KW-1185">Reference proteome</keyword>
<gene>
    <name evidence="1" type="ORF">CLV62_101269</name>
</gene>
<protein>
    <submittedName>
        <fullName evidence="1">Uncharacterized protein</fullName>
    </submittedName>
</protein>
<accession>A0A2V3PV59</accession>
<dbReference type="Gene3D" id="3.40.50.1820">
    <property type="entry name" value="alpha/beta hydrolase"/>
    <property type="match status" value="1"/>
</dbReference>
<evidence type="ECO:0000313" key="1">
    <source>
        <dbReference type="EMBL" id="PXV69002.1"/>
    </source>
</evidence>
<reference evidence="1 2" key="1">
    <citation type="submission" date="2018-03" db="EMBL/GenBank/DDBJ databases">
        <title>Genomic Encyclopedia of Archaeal and Bacterial Type Strains, Phase II (KMG-II): from individual species to whole genera.</title>
        <authorList>
            <person name="Goeker M."/>
        </authorList>
    </citation>
    <scope>NUCLEOTIDE SEQUENCE [LARGE SCALE GENOMIC DNA]</scope>
    <source>
        <strain evidence="1 2">DSM 100214</strain>
    </source>
</reference>
<proteinExistence type="predicted"/>
<dbReference type="RefSeq" id="WP_110308971.1">
    <property type="nucleotide sequence ID" value="NZ_QICL01000001.1"/>
</dbReference>
<dbReference type="SUPFAM" id="SSF53474">
    <property type="entry name" value="alpha/beta-Hydrolases"/>
    <property type="match status" value="1"/>
</dbReference>
<evidence type="ECO:0000313" key="2">
    <source>
        <dbReference type="Proteomes" id="UP000247973"/>
    </source>
</evidence>
<dbReference type="AlphaFoldDB" id="A0A2V3PV59"/>
<dbReference type="OrthoDB" id="1118238at2"/>
<organism evidence="1 2">
    <name type="scientific">Dysgonomonas alginatilytica</name>
    <dbReference type="NCBI Taxonomy" id="1605892"/>
    <lineage>
        <taxon>Bacteria</taxon>
        <taxon>Pseudomonadati</taxon>
        <taxon>Bacteroidota</taxon>
        <taxon>Bacteroidia</taxon>
        <taxon>Bacteroidales</taxon>
        <taxon>Dysgonomonadaceae</taxon>
        <taxon>Dysgonomonas</taxon>
    </lineage>
</organism>
<dbReference type="Proteomes" id="UP000247973">
    <property type="component" value="Unassembled WGS sequence"/>
</dbReference>
<name>A0A2V3PV59_9BACT</name>
<dbReference type="EMBL" id="QICL01000001">
    <property type="protein sequence ID" value="PXV69002.1"/>
    <property type="molecule type" value="Genomic_DNA"/>
</dbReference>